<organism evidence="1 2">
    <name type="scientific">Melipona bicolor</name>
    <dbReference type="NCBI Taxonomy" id="60889"/>
    <lineage>
        <taxon>Eukaryota</taxon>
        <taxon>Metazoa</taxon>
        <taxon>Ecdysozoa</taxon>
        <taxon>Arthropoda</taxon>
        <taxon>Hexapoda</taxon>
        <taxon>Insecta</taxon>
        <taxon>Pterygota</taxon>
        <taxon>Neoptera</taxon>
        <taxon>Endopterygota</taxon>
        <taxon>Hymenoptera</taxon>
        <taxon>Apocrita</taxon>
        <taxon>Aculeata</taxon>
        <taxon>Apoidea</taxon>
        <taxon>Anthophila</taxon>
        <taxon>Apidae</taxon>
        <taxon>Melipona</taxon>
    </lineage>
</organism>
<keyword evidence="2" id="KW-1185">Reference proteome</keyword>
<reference evidence="1" key="1">
    <citation type="submission" date="2021-10" db="EMBL/GenBank/DDBJ databases">
        <title>Melipona bicolor Genome sequencing and assembly.</title>
        <authorList>
            <person name="Araujo N.S."/>
            <person name="Arias M.C."/>
        </authorList>
    </citation>
    <scope>NUCLEOTIDE SEQUENCE</scope>
    <source>
        <strain evidence="1">USP_2M_L1-L4_2017</strain>
        <tissue evidence="1">Whole body</tissue>
    </source>
</reference>
<sequence>MIHRGGDVNGRSLRGRHRAWSGVEQRETENATTLISNHHQETWSPYLSKRDVRVIYLHTQRRIERYTYPDGEWVSIADVVSRRCEGGERVKGVLLSQGGIIIENAAGRSLTAGNQ</sequence>
<gene>
    <name evidence="1" type="ORF">K0M31_014761</name>
</gene>
<dbReference type="Proteomes" id="UP001177670">
    <property type="component" value="Unassembled WGS sequence"/>
</dbReference>
<name>A0AA40FGU2_9HYME</name>
<evidence type="ECO:0000313" key="1">
    <source>
        <dbReference type="EMBL" id="KAK1118761.1"/>
    </source>
</evidence>
<dbReference type="AlphaFoldDB" id="A0AA40FGU2"/>
<protein>
    <submittedName>
        <fullName evidence="1">Uncharacterized protein</fullName>
    </submittedName>
</protein>
<feature type="non-terminal residue" evidence="1">
    <location>
        <position position="115"/>
    </location>
</feature>
<proteinExistence type="predicted"/>
<dbReference type="EMBL" id="JAHYIQ010000041">
    <property type="protein sequence ID" value="KAK1118761.1"/>
    <property type="molecule type" value="Genomic_DNA"/>
</dbReference>
<comment type="caution">
    <text evidence="1">The sequence shown here is derived from an EMBL/GenBank/DDBJ whole genome shotgun (WGS) entry which is preliminary data.</text>
</comment>
<accession>A0AA40FGU2</accession>
<evidence type="ECO:0000313" key="2">
    <source>
        <dbReference type="Proteomes" id="UP001177670"/>
    </source>
</evidence>